<sequence>SLRRNTICPQTAYILSHAPSRDLNAIEVLLFNNNNCSFIFKAPEVPQLLAIENEVPTRPGNHRQLLAICPPEWANAAIKIPRAIKAANRNTTPSNITSCNKTCGSSPKKTKEEHESGSEPPKVGDCQPTTAFSEHRLDANSLFTDGEREFLTRKDERRAVEEKKPKALKRRVIRFFSWVARHCCCRPKTKE</sequence>
<evidence type="ECO:0000256" key="1">
    <source>
        <dbReference type="SAM" id="MobiDB-lite"/>
    </source>
</evidence>
<evidence type="ECO:0000313" key="2">
    <source>
        <dbReference type="EMBL" id="CAH3170662.1"/>
    </source>
</evidence>
<reference evidence="2 3" key="1">
    <citation type="submission" date="2022-05" db="EMBL/GenBank/DDBJ databases">
        <authorList>
            <consortium name="Genoscope - CEA"/>
            <person name="William W."/>
        </authorList>
    </citation>
    <scope>NUCLEOTIDE SEQUENCE [LARGE SCALE GENOMIC DNA]</scope>
</reference>
<feature type="compositionally biased region" description="Polar residues" evidence="1">
    <location>
        <begin position="95"/>
        <end position="107"/>
    </location>
</feature>
<proteinExistence type="predicted"/>
<protein>
    <submittedName>
        <fullName evidence="2">Uncharacterized protein</fullName>
    </submittedName>
</protein>
<organism evidence="2 3">
    <name type="scientific">Porites lobata</name>
    <dbReference type="NCBI Taxonomy" id="104759"/>
    <lineage>
        <taxon>Eukaryota</taxon>
        <taxon>Metazoa</taxon>
        <taxon>Cnidaria</taxon>
        <taxon>Anthozoa</taxon>
        <taxon>Hexacorallia</taxon>
        <taxon>Scleractinia</taxon>
        <taxon>Fungiina</taxon>
        <taxon>Poritidae</taxon>
        <taxon>Porites</taxon>
    </lineage>
</organism>
<feature type="region of interest" description="Disordered" evidence="1">
    <location>
        <begin position="95"/>
        <end position="129"/>
    </location>
</feature>
<name>A0ABN8QY71_9CNID</name>
<keyword evidence="3" id="KW-1185">Reference proteome</keyword>
<evidence type="ECO:0000313" key="3">
    <source>
        <dbReference type="Proteomes" id="UP001159405"/>
    </source>
</evidence>
<comment type="caution">
    <text evidence="2">The sequence shown here is derived from an EMBL/GenBank/DDBJ whole genome shotgun (WGS) entry which is preliminary data.</text>
</comment>
<accession>A0ABN8QY71</accession>
<gene>
    <name evidence="2" type="ORF">PLOB_00010870</name>
</gene>
<feature type="non-terminal residue" evidence="2">
    <location>
        <position position="1"/>
    </location>
</feature>
<dbReference type="EMBL" id="CALNXK010000157">
    <property type="protein sequence ID" value="CAH3170662.1"/>
    <property type="molecule type" value="Genomic_DNA"/>
</dbReference>
<dbReference type="Proteomes" id="UP001159405">
    <property type="component" value="Unassembled WGS sequence"/>
</dbReference>